<evidence type="ECO:0000256" key="1">
    <source>
        <dbReference type="SAM" id="MobiDB-lite"/>
    </source>
</evidence>
<dbReference type="EMBL" id="JAKOGI010000771">
    <property type="protein sequence ID" value="KAJ8430667.1"/>
    <property type="molecule type" value="Genomic_DNA"/>
</dbReference>
<gene>
    <name evidence="2" type="ORF">Cgig2_033823</name>
</gene>
<evidence type="ECO:0000313" key="3">
    <source>
        <dbReference type="Proteomes" id="UP001153076"/>
    </source>
</evidence>
<organism evidence="2 3">
    <name type="scientific">Carnegiea gigantea</name>
    <dbReference type="NCBI Taxonomy" id="171969"/>
    <lineage>
        <taxon>Eukaryota</taxon>
        <taxon>Viridiplantae</taxon>
        <taxon>Streptophyta</taxon>
        <taxon>Embryophyta</taxon>
        <taxon>Tracheophyta</taxon>
        <taxon>Spermatophyta</taxon>
        <taxon>Magnoliopsida</taxon>
        <taxon>eudicotyledons</taxon>
        <taxon>Gunneridae</taxon>
        <taxon>Pentapetalae</taxon>
        <taxon>Caryophyllales</taxon>
        <taxon>Cactineae</taxon>
        <taxon>Cactaceae</taxon>
        <taxon>Cactoideae</taxon>
        <taxon>Echinocereeae</taxon>
        <taxon>Carnegiea</taxon>
    </lineage>
</organism>
<evidence type="ECO:0000313" key="2">
    <source>
        <dbReference type="EMBL" id="KAJ8430667.1"/>
    </source>
</evidence>
<sequence>MWSTVNGRHASMVLRKLGPCNGRLGSHHPWLHKFRGMGGSFMELPFLYYKRQLAGRRCFTLPYSIIIVIWCSSLSRAPLILRQWPSTSPAILHETDALYPSFELAVAREAAEYYELPKLPQVIFYAMLLNEAEKLGVLQGQPSLSSIRAPLNRGSGCMVTGFLKLDSVQGPDRGRVRELVDNKMAQSHVSEVDWRLGSWEFFHLQLFLSLFHKYVVIPPHRMFEYSFFQRECIERAISTRVFPCQYGVLSYLQYKGDGRLHKGILCLELKERVASASPPSRRLPRLMPALLVAEGAAADFELPEIVHATFYIMLLNEAVELGMAHEFTTVGLKSALIGLRWSTFEVWMGYVDHVLRAAHLQRPADEVEVRGPLDGQEEGFGSNAPRPF</sequence>
<dbReference type="AlphaFoldDB" id="A0A9Q1JTN5"/>
<reference evidence="2" key="1">
    <citation type="submission" date="2022-04" db="EMBL/GenBank/DDBJ databases">
        <title>Carnegiea gigantea Genome sequencing and assembly v2.</title>
        <authorList>
            <person name="Copetti D."/>
            <person name="Sanderson M.J."/>
            <person name="Burquez A."/>
            <person name="Wojciechowski M.F."/>
        </authorList>
    </citation>
    <scope>NUCLEOTIDE SEQUENCE</scope>
    <source>
        <strain evidence="2">SGP5-SGP5p</strain>
        <tissue evidence="2">Aerial part</tissue>
    </source>
</reference>
<name>A0A9Q1JTN5_9CARY</name>
<protein>
    <submittedName>
        <fullName evidence="2">Uncharacterized protein</fullName>
    </submittedName>
</protein>
<comment type="caution">
    <text evidence="2">The sequence shown here is derived from an EMBL/GenBank/DDBJ whole genome shotgun (WGS) entry which is preliminary data.</text>
</comment>
<proteinExistence type="predicted"/>
<keyword evidence="3" id="KW-1185">Reference proteome</keyword>
<feature type="region of interest" description="Disordered" evidence="1">
    <location>
        <begin position="369"/>
        <end position="388"/>
    </location>
</feature>
<accession>A0A9Q1JTN5</accession>
<dbReference type="Proteomes" id="UP001153076">
    <property type="component" value="Unassembled WGS sequence"/>
</dbReference>